<reference evidence="5" key="1">
    <citation type="submission" date="2016-06" db="UniProtKB">
        <authorList>
            <consortium name="WormBaseParasite"/>
        </authorList>
    </citation>
    <scope>IDENTIFICATION</scope>
</reference>
<evidence type="ECO:0000259" key="2">
    <source>
        <dbReference type="Pfam" id="PF01179"/>
    </source>
</evidence>
<reference evidence="3 4" key="2">
    <citation type="submission" date="2018-11" db="EMBL/GenBank/DDBJ databases">
        <authorList>
            <consortium name="Pathogen Informatics"/>
        </authorList>
    </citation>
    <scope>NUCLEOTIDE SEQUENCE [LARGE SCALE GENOMIC DNA]</scope>
    <source>
        <strain evidence="3 4">NST_G2</strain>
    </source>
</reference>
<comment type="cofactor">
    <cofactor evidence="1">
        <name>Cu cation</name>
        <dbReference type="ChEBI" id="CHEBI:23378"/>
    </cofactor>
    <text evidence="1">Contains 1 topaquinone per subunit.</text>
</comment>
<dbReference type="InterPro" id="IPR000269">
    <property type="entry name" value="Cu_amine_oxidase"/>
</dbReference>
<dbReference type="WBParaSite" id="SSLN_0001890101-mRNA-1">
    <property type="protein sequence ID" value="SSLN_0001890101-mRNA-1"/>
    <property type="gene ID" value="SSLN_0001890101"/>
</dbReference>
<dbReference type="STRING" id="70667.A0A183TP20"/>
<dbReference type="PANTHER" id="PTHR10638">
    <property type="entry name" value="COPPER AMINE OXIDASE"/>
    <property type="match status" value="1"/>
</dbReference>
<dbReference type="GO" id="GO:0009308">
    <property type="term" value="P:amine metabolic process"/>
    <property type="evidence" value="ECO:0007669"/>
    <property type="project" value="UniProtKB-UniRule"/>
</dbReference>
<dbReference type="Proteomes" id="UP000275846">
    <property type="component" value="Unassembled WGS sequence"/>
</dbReference>
<proteinExistence type="inferred from homology"/>
<keyword evidence="1" id="KW-0479">Metal-binding</keyword>
<dbReference type="GO" id="GO:0048038">
    <property type="term" value="F:quinone binding"/>
    <property type="evidence" value="ECO:0007669"/>
    <property type="project" value="InterPro"/>
</dbReference>
<sequence>MQFRKGIWISRYHEHERSGSSIYNGVDLTDPVVDFTKFTSNNESMIDEDLVVWANVGFCHIPSNEDFPHTSTHYSTFSVVVKPFNFFDATPDLSPLKQVLTKDVRFPDSLAIDIILPSGTFPPNPER</sequence>
<accession>A0A183TP20</accession>
<dbReference type="PANTHER" id="PTHR10638:SF20">
    <property type="entry name" value="AMINE OXIDASE"/>
    <property type="match status" value="1"/>
</dbReference>
<dbReference type="GO" id="GO:0005507">
    <property type="term" value="F:copper ion binding"/>
    <property type="evidence" value="ECO:0007669"/>
    <property type="project" value="InterPro"/>
</dbReference>
<dbReference type="OrthoDB" id="5379943at2759"/>
<dbReference type="SUPFAM" id="SSF49998">
    <property type="entry name" value="Amine oxidase catalytic domain"/>
    <property type="match status" value="1"/>
</dbReference>
<keyword evidence="1" id="KW-0560">Oxidoreductase</keyword>
<dbReference type="EMBL" id="UYSU01043929">
    <property type="protein sequence ID" value="VDM04604.1"/>
    <property type="molecule type" value="Genomic_DNA"/>
</dbReference>
<feature type="domain" description="Copper amine oxidase catalytic" evidence="2">
    <location>
        <begin position="4"/>
        <end position="92"/>
    </location>
</feature>
<keyword evidence="1" id="KW-0801">TPQ</keyword>
<dbReference type="AlphaFoldDB" id="A0A183TP20"/>
<evidence type="ECO:0000313" key="5">
    <source>
        <dbReference type="WBParaSite" id="SSLN_0001890101-mRNA-1"/>
    </source>
</evidence>
<dbReference type="InterPro" id="IPR015798">
    <property type="entry name" value="Cu_amine_oxidase_C"/>
</dbReference>
<keyword evidence="1" id="KW-0186">Copper</keyword>
<dbReference type="InterPro" id="IPR036460">
    <property type="entry name" value="Cu_amine_oxidase_C_sf"/>
</dbReference>
<evidence type="ECO:0000256" key="1">
    <source>
        <dbReference type="RuleBase" id="RU000672"/>
    </source>
</evidence>
<protein>
    <recommendedName>
        <fullName evidence="1">Amine oxidase</fullName>
        <ecNumber evidence="1">1.4.3.-</ecNumber>
    </recommendedName>
</protein>
<dbReference type="Gene3D" id="2.70.98.20">
    <property type="entry name" value="Copper amine oxidase, catalytic domain"/>
    <property type="match status" value="1"/>
</dbReference>
<keyword evidence="4" id="KW-1185">Reference proteome</keyword>
<comment type="PTM">
    <text evidence="1">Topaquinone (TPQ) is generated by copper-dependent autoxidation of a specific tyrosyl residue.</text>
</comment>
<evidence type="ECO:0000313" key="4">
    <source>
        <dbReference type="Proteomes" id="UP000275846"/>
    </source>
</evidence>
<organism evidence="5">
    <name type="scientific">Schistocephalus solidus</name>
    <name type="common">Tapeworm</name>
    <dbReference type="NCBI Taxonomy" id="70667"/>
    <lineage>
        <taxon>Eukaryota</taxon>
        <taxon>Metazoa</taxon>
        <taxon>Spiralia</taxon>
        <taxon>Lophotrochozoa</taxon>
        <taxon>Platyhelminthes</taxon>
        <taxon>Cestoda</taxon>
        <taxon>Eucestoda</taxon>
        <taxon>Diphyllobothriidea</taxon>
        <taxon>Diphyllobothriidae</taxon>
        <taxon>Schistocephalus</taxon>
    </lineage>
</organism>
<evidence type="ECO:0000313" key="3">
    <source>
        <dbReference type="EMBL" id="VDM04604.1"/>
    </source>
</evidence>
<dbReference type="GO" id="GO:0005886">
    <property type="term" value="C:plasma membrane"/>
    <property type="evidence" value="ECO:0007669"/>
    <property type="project" value="TreeGrafter"/>
</dbReference>
<name>A0A183TP20_SCHSO</name>
<comment type="similarity">
    <text evidence="1">Belongs to the copper/topaquinone oxidase family.</text>
</comment>
<dbReference type="GO" id="GO:0008131">
    <property type="term" value="F:primary methylamine oxidase activity"/>
    <property type="evidence" value="ECO:0007669"/>
    <property type="project" value="InterPro"/>
</dbReference>
<dbReference type="EC" id="1.4.3.-" evidence="1"/>
<dbReference type="Pfam" id="PF01179">
    <property type="entry name" value="Cu_amine_oxid"/>
    <property type="match status" value="1"/>
</dbReference>
<gene>
    <name evidence="3" type="ORF">SSLN_LOCUS18218</name>
</gene>